<proteinExistence type="predicted"/>
<dbReference type="Proteomes" id="UP001153331">
    <property type="component" value="Unassembled WGS sequence"/>
</dbReference>
<evidence type="ECO:0000313" key="1">
    <source>
        <dbReference type="EMBL" id="KAJ8107596.1"/>
    </source>
</evidence>
<gene>
    <name evidence="1" type="ORF">OPT61_g8752</name>
</gene>
<accession>A0ACC2HYK8</accession>
<dbReference type="EMBL" id="JAPHNI010000895">
    <property type="protein sequence ID" value="KAJ8107596.1"/>
    <property type="molecule type" value="Genomic_DNA"/>
</dbReference>
<comment type="caution">
    <text evidence="1">The sequence shown here is derived from an EMBL/GenBank/DDBJ whole genome shotgun (WGS) entry which is preliminary data.</text>
</comment>
<reference evidence="1" key="1">
    <citation type="submission" date="2022-11" db="EMBL/GenBank/DDBJ databases">
        <title>Genome Sequence of Boeremia exigua.</title>
        <authorList>
            <person name="Buettner E."/>
        </authorList>
    </citation>
    <scope>NUCLEOTIDE SEQUENCE</scope>
    <source>
        <strain evidence="1">CU02</strain>
    </source>
</reference>
<keyword evidence="2" id="KW-1185">Reference proteome</keyword>
<name>A0ACC2HYK8_9PLEO</name>
<protein>
    <submittedName>
        <fullName evidence="1">Uncharacterized protein</fullName>
    </submittedName>
</protein>
<evidence type="ECO:0000313" key="2">
    <source>
        <dbReference type="Proteomes" id="UP001153331"/>
    </source>
</evidence>
<organism evidence="1 2">
    <name type="scientific">Boeremia exigua</name>
    <dbReference type="NCBI Taxonomy" id="749465"/>
    <lineage>
        <taxon>Eukaryota</taxon>
        <taxon>Fungi</taxon>
        <taxon>Dikarya</taxon>
        <taxon>Ascomycota</taxon>
        <taxon>Pezizomycotina</taxon>
        <taxon>Dothideomycetes</taxon>
        <taxon>Pleosporomycetidae</taxon>
        <taxon>Pleosporales</taxon>
        <taxon>Pleosporineae</taxon>
        <taxon>Didymellaceae</taxon>
        <taxon>Boeremia</taxon>
    </lineage>
</organism>
<sequence>MKYPSSILSLLAAVPAVQGAAFAGPSPTSTSPAQAAVGISSKPTTPPSIEELRKRQTIDSQTCGWVDGIYSQAVTCPGTRTCMLYTAGSGMVGCCDGTDTINCGWATSCIDARAYKTSGCGSDCLLNTLIQKCTDSAVPYCATWTFPSENVVGYGCVSYSETSTATVLQRATDDFGATTSITVATVAANPAITDPSNSAVSRCL</sequence>